<dbReference type="InterPro" id="IPR052433">
    <property type="entry name" value="X-Pro_dipept-like"/>
</dbReference>
<evidence type="ECO:0000259" key="7">
    <source>
        <dbReference type="SMART" id="SM01011"/>
    </source>
</evidence>
<dbReference type="GO" id="GO:0005634">
    <property type="term" value="C:nucleus"/>
    <property type="evidence" value="ECO:0007669"/>
    <property type="project" value="EnsemblFungi"/>
</dbReference>
<dbReference type="SMART" id="SM01011">
    <property type="entry name" value="AMP_N"/>
    <property type="match status" value="1"/>
</dbReference>
<dbReference type="PANTHER" id="PTHR43226:SF4">
    <property type="entry name" value="XAA-PRO AMINOPEPTIDASE 3"/>
    <property type="match status" value="1"/>
</dbReference>
<evidence type="ECO:0000256" key="5">
    <source>
        <dbReference type="ARBA" id="ARBA00023211"/>
    </source>
</evidence>
<dbReference type="STRING" id="1245769.A0A0C7MS92"/>
<dbReference type="GO" id="GO:0030145">
    <property type="term" value="F:manganese ion binding"/>
    <property type="evidence" value="ECO:0007669"/>
    <property type="project" value="InterPro"/>
</dbReference>
<keyword evidence="5" id="KW-0464">Manganese</keyword>
<dbReference type="AlphaFoldDB" id="A0A0C7MS92"/>
<dbReference type="GO" id="GO:0050821">
    <property type="term" value="P:protein stabilization"/>
    <property type="evidence" value="ECO:0007669"/>
    <property type="project" value="EnsemblFungi"/>
</dbReference>
<evidence type="ECO:0000256" key="6">
    <source>
        <dbReference type="RuleBase" id="RU000590"/>
    </source>
</evidence>
<dbReference type="CDD" id="cd01087">
    <property type="entry name" value="Prolidase"/>
    <property type="match status" value="1"/>
</dbReference>
<evidence type="ECO:0000256" key="1">
    <source>
        <dbReference type="ARBA" id="ARBA00001936"/>
    </source>
</evidence>
<dbReference type="GO" id="GO:0016485">
    <property type="term" value="P:protein processing"/>
    <property type="evidence" value="ECO:0007669"/>
    <property type="project" value="EnsemblFungi"/>
</dbReference>
<dbReference type="GO" id="GO:0005739">
    <property type="term" value="C:mitochondrion"/>
    <property type="evidence" value="ECO:0007669"/>
    <property type="project" value="EnsemblFungi"/>
</dbReference>
<dbReference type="Pfam" id="PF00557">
    <property type="entry name" value="Peptidase_M24"/>
    <property type="match status" value="1"/>
</dbReference>
<sequence>MLNASRLVNALPSRALCAFMSKRTVSSASQLRSQTRFCNRSRPILSTGQPLFETRPELLRPGELTPGITALEYFERRAKLAAHLPAKSCAIIAGAQVKYASGPVFYPFQQNNDLFYLTGWNEPDSVMILEKPTSNIEDVVFHLIVPPKDTFSEQWEGERTGAEGACEIFNADESTDTRQSSVYITKIINRNENIYFDKPQDKINSSAEAFFGSFFSISHSPASADTITSVIKNSGKKHVRKLKSIIADLRSIKSPAEIRIMRRAGQISGRAFNQAYAKRFRNERTLQSFLDYKFVAGGCDKSAYIPVVASGSNALCIHYTRNDDILYDDEMVLVDASGSLGGYSSDISRTWPVSGKFSAAQKDLYEAVLNVQRKCISLCSASNMYSLNDIHEKSITFFKEELKNVGVPSYQNFDVSRIYPHYIGHNLGLDVHDVPQISRFAPLRAGQVITIEPGIYIPDDQKYPSYFRNIGIRIEDDIAIGTDGHTNLTVEAAKEVIDIENIAQHGVSTVIEEDEVSPLKNVN</sequence>
<dbReference type="GO" id="GO:0070006">
    <property type="term" value="F:metalloaminopeptidase activity"/>
    <property type="evidence" value="ECO:0007669"/>
    <property type="project" value="InterPro"/>
</dbReference>
<name>A0A0C7MS92_9SACH</name>
<dbReference type="PROSITE" id="PS00491">
    <property type="entry name" value="PROLINE_PEPTIDASE"/>
    <property type="match status" value="1"/>
</dbReference>
<evidence type="ECO:0000256" key="3">
    <source>
        <dbReference type="ARBA" id="ARBA00022723"/>
    </source>
</evidence>
<dbReference type="EMBL" id="LN736360">
    <property type="protein sequence ID" value="CEP60094.1"/>
    <property type="molecule type" value="Genomic_DNA"/>
</dbReference>
<keyword evidence="3 6" id="KW-0479">Metal-binding</keyword>
<accession>A0A0C7MS92</accession>
<organism evidence="8 9">
    <name type="scientific">Lachancea lanzarotensis</name>
    <dbReference type="NCBI Taxonomy" id="1245769"/>
    <lineage>
        <taxon>Eukaryota</taxon>
        <taxon>Fungi</taxon>
        <taxon>Dikarya</taxon>
        <taxon>Ascomycota</taxon>
        <taxon>Saccharomycotina</taxon>
        <taxon>Saccharomycetes</taxon>
        <taxon>Saccharomycetales</taxon>
        <taxon>Saccharomycetaceae</taxon>
        <taxon>Lachancea</taxon>
    </lineage>
</organism>
<dbReference type="OrthoDB" id="4215474at2759"/>
<evidence type="ECO:0000313" key="9">
    <source>
        <dbReference type="Proteomes" id="UP000054304"/>
    </source>
</evidence>
<dbReference type="InterPro" id="IPR007865">
    <property type="entry name" value="Aminopep_P_N"/>
</dbReference>
<dbReference type="FunFam" id="3.90.230.10:FF:000026">
    <property type="entry name" value="Intermediate cleaving peptidase 55"/>
    <property type="match status" value="1"/>
</dbReference>
<evidence type="ECO:0000313" key="8">
    <source>
        <dbReference type="EMBL" id="CEP60094.1"/>
    </source>
</evidence>
<feature type="domain" description="Aminopeptidase P N-terminal" evidence="7">
    <location>
        <begin position="68"/>
        <end position="205"/>
    </location>
</feature>
<dbReference type="GeneID" id="34683467"/>
<dbReference type="SUPFAM" id="SSF55920">
    <property type="entry name" value="Creatinase/aminopeptidase"/>
    <property type="match status" value="1"/>
</dbReference>
<protein>
    <submittedName>
        <fullName evidence="8">LALA0S01e02916g1_1</fullName>
    </submittedName>
</protein>
<comment type="cofactor">
    <cofactor evidence="1">
        <name>Mn(2+)</name>
        <dbReference type="ChEBI" id="CHEBI:29035"/>
    </cofactor>
</comment>
<dbReference type="Gene3D" id="3.90.230.10">
    <property type="entry name" value="Creatinase/methionine aminopeptidase superfamily"/>
    <property type="match status" value="1"/>
</dbReference>
<dbReference type="InterPro" id="IPR036005">
    <property type="entry name" value="Creatinase/aminopeptidase-like"/>
</dbReference>
<dbReference type="Gene3D" id="3.40.350.10">
    <property type="entry name" value="Creatinase/prolidase N-terminal domain"/>
    <property type="match status" value="1"/>
</dbReference>
<dbReference type="InterPro" id="IPR001131">
    <property type="entry name" value="Peptidase_M24B_aminopep-P_CS"/>
</dbReference>
<comment type="similarity">
    <text evidence="2 6">Belongs to the peptidase M24B family.</text>
</comment>
<keyword evidence="4" id="KW-0378">Hydrolase</keyword>
<evidence type="ECO:0000256" key="4">
    <source>
        <dbReference type="ARBA" id="ARBA00022801"/>
    </source>
</evidence>
<dbReference type="Proteomes" id="UP000054304">
    <property type="component" value="Unassembled WGS sequence"/>
</dbReference>
<dbReference type="HOGENOM" id="CLU_017266_1_1_1"/>
<dbReference type="RefSeq" id="XP_022626339.1">
    <property type="nucleotide sequence ID" value="XM_022774220.1"/>
</dbReference>
<dbReference type="PANTHER" id="PTHR43226">
    <property type="entry name" value="XAA-PRO AMINOPEPTIDASE 3"/>
    <property type="match status" value="1"/>
</dbReference>
<reference evidence="8 9" key="1">
    <citation type="submission" date="2014-12" db="EMBL/GenBank/DDBJ databases">
        <authorList>
            <person name="Neuveglise Cecile"/>
        </authorList>
    </citation>
    <scope>NUCLEOTIDE SEQUENCE [LARGE SCALE GENOMIC DNA]</scope>
    <source>
        <strain evidence="8 9">CBS 12615</strain>
    </source>
</reference>
<dbReference type="SUPFAM" id="SSF53092">
    <property type="entry name" value="Creatinase/prolidase N-terminal domain"/>
    <property type="match status" value="1"/>
</dbReference>
<dbReference type="Pfam" id="PF05195">
    <property type="entry name" value="AMP_N"/>
    <property type="match status" value="1"/>
</dbReference>
<gene>
    <name evidence="8" type="ORF">LALA0_S01e02916g</name>
</gene>
<proteinExistence type="inferred from homology"/>
<evidence type="ECO:0000256" key="2">
    <source>
        <dbReference type="ARBA" id="ARBA00008766"/>
    </source>
</evidence>
<dbReference type="InterPro" id="IPR000994">
    <property type="entry name" value="Pept_M24"/>
</dbReference>
<dbReference type="InterPro" id="IPR029149">
    <property type="entry name" value="Creatin/AminoP/Spt16_N"/>
</dbReference>
<keyword evidence="9" id="KW-1185">Reference proteome</keyword>